<proteinExistence type="inferred from homology"/>
<dbReference type="Pfam" id="PF03031">
    <property type="entry name" value="NIF"/>
    <property type="match status" value="1"/>
</dbReference>
<evidence type="ECO:0000256" key="3">
    <source>
        <dbReference type="ARBA" id="ARBA00037324"/>
    </source>
</evidence>
<evidence type="ECO:0000259" key="5">
    <source>
        <dbReference type="PROSITE" id="PS50969"/>
    </source>
</evidence>
<dbReference type="InterPro" id="IPR011948">
    <property type="entry name" value="Dullard_phosphatase"/>
</dbReference>
<dbReference type="CDD" id="cd07521">
    <property type="entry name" value="HAD_FCP1-like"/>
    <property type="match status" value="1"/>
</dbReference>
<dbReference type="VEuPathDB" id="TriTrypDB:LPMP_260160"/>
<dbReference type="PANTHER" id="PTHR12210">
    <property type="entry name" value="DULLARD PROTEIN PHOSPHATASE"/>
    <property type="match status" value="1"/>
</dbReference>
<evidence type="ECO:0000313" key="6">
    <source>
        <dbReference type="EMBL" id="AIN99130.1"/>
    </source>
</evidence>
<dbReference type="eggNOG" id="KOG1605">
    <property type="taxonomic scope" value="Eukaryota"/>
</dbReference>
<gene>
    <name evidence="6" type="ORF">LPMP_260160</name>
</gene>
<comment type="function">
    <text evidence="3">Probable phosphatase.</text>
</comment>
<organism evidence="6 7">
    <name type="scientific">Leishmania panamensis</name>
    <dbReference type="NCBI Taxonomy" id="5679"/>
    <lineage>
        <taxon>Eukaryota</taxon>
        <taxon>Discoba</taxon>
        <taxon>Euglenozoa</taxon>
        <taxon>Kinetoplastea</taxon>
        <taxon>Metakinetoplastina</taxon>
        <taxon>Trypanosomatida</taxon>
        <taxon>Trypanosomatidae</taxon>
        <taxon>Leishmaniinae</taxon>
        <taxon>Leishmania</taxon>
        <taxon>Leishmania guyanensis species complex</taxon>
    </lineage>
</organism>
<dbReference type="InterPro" id="IPR004274">
    <property type="entry name" value="FCP1_dom"/>
</dbReference>
<dbReference type="RefSeq" id="XP_010699837.1">
    <property type="nucleotide sequence ID" value="XM_010701535.1"/>
</dbReference>
<reference evidence="6 7" key="1">
    <citation type="journal article" date="2015" name="Sci. Rep.">
        <title>The genome of Leishmania panamensis: insights into genomics of the L. (Viannia) subgenus.</title>
        <authorList>
            <person name="Llanes A."/>
            <person name="Restrepo C.M."/>
            <person name="Vecchio G.D."/>
            <person name="Anguizola F.J."/>
            <person name="Lleonart R."/>
        </authorList>
    </citation>
    <scope>NUCLEOTIDE SEQUENCE [LARGE SCALE GENOMIC DNA]</scope>
    <source>
        <strain evidence="6 7">MHOM/PA/94/PSC-1</strain>
    </source>
</reference>
<dbReference type="InterPro" id="IPR036412">
    <property type="entry name" value="HAD-like_sf"/>
</dbReference>
<dbReference type="AlphaFoldDB" id="A0A088RTA5"/>
<dbReference type="NCBIfam" id="TIGR02251">
    <property type="entry name" value="HIF-SF_euk"/>
    <property type="match status" value="1"/>
</dbReference>
<accession>A0A088RTA5</accession>
<evidence type="ECO:0000256" key="1">
    <source>
        <dbReference type="ARBA" id="ARBA00022801"/>
    </source>
</evidence>
<dbReference type="GO" id="GO:0005634">
    <property type="term" value="C:nucleus"/>
    <property type="evidence" value="ECO:0007669"/>
    <property type="project" value="UniProtKB-ARBA"/>
</dbReference>
<dbReference type="InterPro" id="IPR050365">
    <property type="entry name" value="TIM50"/>
</dbReference>
<dbReference type="InterPro" id="IPR023214">
    <property type="entry name" value="HAD_sf"/>
</dbReference>
<dbReference type="KEGG" id="lpan:LPMP_260160"/>
<name>A0A088RTA5_LEIPA</name>
<evidence type="ECO:0000313" key="7">
    <source>
        <dbReference type="Proteomes" id="UP000063063"/>
    </source>
</evidence>
<evidence type="ECO:0000256" key="2">
    <source>
        <dbReference type="ARBA" id="ARBA00022912"/>
    </source>
</evidence>
<dbReference type="VEuPathDB" id="TriTrypDB:LPAL13_260006400"/>
<dbReference type="SMART" id="SM00577">
    <property type="entry name" value="CPDc"/>
    <property type="match status" value="1"/>
</dbReference>
<dbReference type="EMBL" id="CP009395">
    <property type="protein sequence ID" value="AIN99130.1"/>
    <property type="molecule type" value="Genomic_DNA"/>
</dbReference>
<evidence type="ECO:0000256" key="4">
    <source>
        <dbReference type="ARBA" id="ARBA00038355"/>
    </source>
</evidence>
<keyword evidence="2" id="KW-0904">Protein phosphatase</keyword>
<feature type="domain" description="FCP1 homology" evidence="5">
    <location>
        <begin position="108"/>
        <end position="269"/>
    </location>
</feature>
<keyword evidence="7" id="KW-1185">Reference proteome</keyword>
<comment type="similarity">
    <text evidence="4">Belongs to the CTDSPL2 family.</text>
</comment>
<dbReference type="GeneID" id="22575919"/>
<dbReference type="SUPFAM" id="SSF56784">
    <property type="entry name" value="HAD-like"/>
    <property type="match status" value="1"/>
</dbReference>
<dbReference type="PROSITE" id="PS50969">
    <property type="entry name" value="FCP1"/>
    <property type="match status" value="1"/>
</dbReference>
<sequence>MSSAHKPTTQEAINFFKQYRAKFQSGCSEGNSPSQNSVNASRAQNIVTQVQQVGVVADPTTRSIVPMDRRSGTTTTRLDLLRKSPTNCSPCLLQDVAIKPLLPPLPFASVPKVTLVLDVDETLVHSTFQPSSDVVYDKVLHVPSDGRMYTVSVKYRPYLEDFLRFISRRFEVVVFTASMRAYCDKLMDEIDPQGILGNLRLFREHCTLCERSYVKDLHRLGRDLRRVVILDNSPAAYSFQQRNAIPIKTWINDPKDCELFLLFPFLDSLSMCGSVYSELDLYNARGCDYL</sequence>
<protein>
    <submittedName>
        <fullName evidence="6">Nuclear lim interactor-interacting factor-like protein</fullName>
    </submittedName>
</protein>
<dbReference type="FunFam" id="3.40.50.1000:FF:000015">
    <property type="entry name" value="CTD small phosphatase-like protein 2"/>
    <property type="match status" value="1"/>
</dbReference>
<dbReference type="Gene3D" id="3.40.50.1000">
    <property type="entry name" value="HAD superfamily/HAD-like"/>
    <property type="match status" value="1"/>
</dbReference>
<dbReference type="GO" id="GO:0004721">
    <property type="term" value="F:phosphoprotein phosphatase activity"/>
    <property type="evidence" value="ECO:0007669"/>
    <property type="project" value="UniProtKB-KW"/>
</dbReference>
<dbReference type="OrthoDB" id="277011at2759"/>
<dbReference type="Proteomes" id="UP000063063">
    <property type="component" value="Chromosome 26"/>
</dbReference>
<keyword evidence="1" id="KW-0378">Hydrolase</keyword>